<organism evidence="2 3">
    <name type="scientific">Paludifilum halophilum</name>
    <dbReference type="NCBI Taxonomy" id="1642702"/>
    <lineage>
        <taxon>Bacteria</taxon>
        <taxon>Bacillati</taxon>
        <taxon>Bacillota</taxon>
        <taxon>Bacilli</taxon>
        <taxon>Bacillales</taxon>
        <taxon>Thermoactinomycetaceae</taxon>
        <taxon>Paludifilum</taxon>
    </lineage>
</organism>
<dbReference type="EMBL" id="NOWF01000003">
    <property type="protein sequence ID" value="OYD08533.1"/>
    <property type="molecule type" value="Genomic_DNA"/>
</dbReference>
<dbReference type="InterPro" id="IPR012334">
    <property type="entry name" value="Pectin_lyas_fold"/>
</dbReference>
<dbReference type="Gene3D" id="2.160.20.10">
    <property type="entry name" value="Single-stranded right-handed beta-helix, Pectin lyase-like"/>
    <property type="match status" value="1"/>
</dbReference>
<accession>A0A235B890</accession>
<dbReference type="Proteomes" id="UP000215459">
    <property type="component" value="Unassembled WGS sequence"/>
</dbReference>
<evidence type="ECO:0000259" key="1">
    <source>
        <dbReference type="Pfam" id="PF05048"/>
    </source>
</evidence>
<dbReference type="InterPro" id="IPR011050">
    <property type="entry name" value="Pectin_lyase_fold/virulence"/>
</dbReference>
<feature type="domain" description="Periplasmic copper-binding protein NosD beta helix" evidence="1">
    <location>
        <begin position="203"/>
        <end position="337"/>
    </location>
</feature>
<dbReference type="OrthoDB" id="2404754at2"/>
<dbReference type="Pfam" id="PF05048">
    <property type="entry name" value="NosD"/>
    <property type="match status" value="1"/>
</dbReference>
<dbReference type="AlphaFoldDB" id="A0A235B890"/>
<proteinExistence type="predicted"/>
<evidence type="ECO:0000313" key="3">
    <source>
        <dbReference type="Proteomes" id="UP000215459"/>
    </source>
</evidence>
<protein>
    <recommendedName>
        <fullName evidence="1">Periplasmic copper-binding protein NosD beta helix domain-containing protein</fullName>
    </recommendedName>
</protein>
<evidence type="ECO:0000313" key="2">
    <source>
        <dbReference type="EMBL" id="OYD08533.1"/>
    </source>
</evidence>
<comment type="caution">
    <text evidence="2">The sequence shown here is derived from an EMBL/GenBank/DDBJ whole genome shotgun (WGS) entry which is preliminary data.</text>
</comment>
<dbReference type="RefSeq" id="WP_094263838.1">
    <property type="nucleotide sequence ID" value="NZ_NOWF01000003.1"/>
</dbReference>
<dbReference type="SUPFAM" id="SSF51126">
    <property type="entry name" value="Pectin lyase-like"/>
    <property type="match status" value="2"/>
</dbReference>
<name>A0A235B890_9BACL</name>
<sequence length="379" mass="40822">MIYNGQTFASIQDALNAARDNGGGLVKVPAGRHTITECLEIFPRTTLRLAPDAIIMRGGTFGNMIRPGILGVNGYEGVHDVVLEGGTWDFNGTEHESAGTAITFAHARRLVIRDLAVVNVYRNHCIEINSTHTALVDNCVFDGQLGPTRQSEAIQIDGAYRESVYPAGGNYDMTTCANVVVRGCRFVNWSRGVGSHTYEPGYRHKNIRIIGNHFEGMYDDGIRAYGYENLVVIGNTFAGCKDGATVEYTSGGAIQGNTVTDSERNGINLYNYVEGIAVQGNVVSRSASQGISLYNAAHANTITSNNVFHNGNYGIVINGSNNNAVVGNLLRNNGSNNEHPGIGLVNDAYNNLVESNRIWGYGDDVSDSSGKKNKVSGNY</sequence>
<dbReference type="InterPro" id="IPR007742">
    <property type="entry name" value="NosD_dom"/>
</dbReference>
<reference evidence="2 3" key="1">
    <citation type="submission" date="2017-07" db="EMBL/GenBank/DDBJ databases">
        <title>The genome sequence of Paludifilum halophilum highlights mechanisms for microbial adaptation to high salt environemnts.</title>
        <authorList>
            <person name="Belbahri L."/>
        </authorList>
    </citation>
    <scope>NUCLEOTIDE SEQUENCE [LARGE SCALE GENOMIC DNA]</scope>
    <source>
        <strain evidence="2 3">DSM 102817</strain>
    </source>
</reference>
<dbReference type="SMART" id="SM00710">
    <property type="entry name" value="PbH1"/>
    <property type="match status" value="9"/>
</dbReference>
<keyword evidence="3" id="KW-1185">Reference proteome</keyword>
<dbReference type="InterPro" id="IPR006626">
    <property type="entry name" value="PbH1"/>
</dbReference>
<gene>
    <name evidence="2" type="ORF">CHM34_06820</name>
</gene>